<evidence type="ECO:0000313" key="2">
    <source>
        <dbReference type="EMBL" id="RKS66398.1"/>
    </source>
</evidence>
<keyword evidence="2" id="KW-0808">Transferase</keyword>
<protein>
    <submittedName>
        <fullName evidence="2">Glycosyl transferase family 25</fullName>
    </submittedName>
</protein>
<gene>
    <name evidence="2" type="ORF">BDD30_0694</name>
</gene>
<organism evidence="2 3">
    <name type="scientific">Photorhabdus asymbiotica</name>
    <dbReference type="NCBI Taxonomy" id="291112"/>
    <lineage>
        <taxon>Bacteria</taxon>
        <taxon>Pseudomonadati</taxon>
        <taxon>Pseudomonadota</taxon>
        <taxon>Gammaproteobacteria</taxon>
        <taxon>Enterobacterales</taxon>
        <taxon>Morganellaceae</taxon>
        <taxon>Photorhabdus</taxon>
    </lineage>
</organism>
<dbReference type="InterPro" id="IPR002654">
    <property type="entry name" value="Glyco_trans_25"/>
</dbReference>
<sequence>MKIFVINLPKDKERKASIQYQADRLGLNVEFIEAVNGKDLSEDEINILSKDFHQHGMTHGVLGCSLSHIKIYEKMIKDNIDIALILEDDALLNENIIESYNLIESYNYKNKDKPNVYLLSVVNEYIDTFKTKLSTKYNLVNVIDADYTYGYMLNIKAANNLLNFLTPVWIEADKWRFMREHGAIKLKAIIPHVIDVTPLSAVSTLESDRSITLEKRIAFFNEQYQNRNLYVKLRAFLWRIFVRSWVKRIKI</sequence>
<name>A0ABX9SSB5_9GAMM</name>
<dbReference type="Proteomes" id="UP000280955">
    <property type="component" value="Unassembled WGS sequence"/>
</dbReference>
<comment type="caution">
    <text evidence="2">The sequence shown here is derived from an EMBL/GenBank/DDBJ whole genome shotgun (WGS) entry which is preliminary data.</text>
</comment>
<accession>A0ABX9SSB5</accession>
<dbReference type="Pfam" id="PF01755">
    <property type="entry name" value="Glyco_transf_25"/>
    <property type="match status" value="1"/>
</dbReference>
<dbReference type="RefSeq" id="WP_015833722.1">
    <property type="nucleotide sequence ID" value="NC_012962.1"/>
</dbReference>
<proteinExistence type="predicted"/>
<feature type="domain" description="Glycosyl transferase family 25" evidence="1">
    <location>
        <begin position="2"/>
        <end position="173"/>
    </location>
</feature>
<dbReference type="GO" id="GO:0016740">
    <property type="term" value="F:transferase activity"/>
    <property type="evidence" value="ECO:0007669"/>
    <property type="project" value="UniProtKB-KW"/>
</dbReference>
<evidence type="ECO:0000313" key="3">
    <source>
        <dbReference type="Proteomes" id="UP000280955"/>
    </source>
</evidence>
<reference evidence="2 3" key="1">
    <citation type="submission" date="2018-10" db="EMBL/GenBank/DDBJ databases">
        <title>Genomic Encyclopedia of Archaeal and Bacterial Type Strains, Phase II (KMG-II): from individual species to whole genera.</title>
        <authorList>
            <person name="Goeker M."/>
        </authorList>
    </citation>
    <scope>NUCLEOTIDE SEQUENCE [LARGE SCALE GENOMIC DNA]</scope>
    <source>
        <strain evidence="2 3">DSM 15149</strain>
    </source>
</reference>
<dbReference type="EMBL" id="RBLJ01000001">
    <property type="protein sequence ID" value="RKS66398.1"/>
    <property type="molecule type" value="Genomic_DNA"/>
</dbReference>
<keyword evidence="3" id="KW-1185">Reference proteome</keyword>
<dbReference type="CDD" id="cd06532">
    <property type="entry name" value="Glyco_transf_25"/>
    <property type="match status" value="1"/>
</dbReference>
<evidence type="ECO:0000259" key="1">
    <source>
        <dbReference type="Pfam" id="PF01755"/>
    </source>
</evidence>